<dbReference type="InterPro" id="IPR006175">
    <property type="entry name" value="YjgF/YER057c/UK114"/>
</dbReference>
<proteinExistence type="predicted"/>
<evidence type="ECO:0000313" key="2">
    <source>
        <dbReference type="Proteomes" id="UP000253676"/>
    </source>
</evidence>
<accession>A0A366AY93</accession>
<gene>
    <name evidence="1" type="ORF">DR980_16140</name>
</gene>
<sequence length="136" mass="15244">MKRENILTGSPWEDKMGYCRAVRIGNIIEVSGTVAIVDGEKVKADDAYAQTVNILERVKVVLEDLKVTMEDVIRTRIFTTDISTFEDVASAHALFFKDIKPTTGFYEISKLVAPEYLVEIEFTAIATEKPLIQEGL</sequence>
<dbReference type="Proteomes" id="UP000253676">
    <property type="component" value="Unassembled WGS sequence"/>
</dbReference>
<dbReference type="CDD" id="cd06154">
    <property type="entry name" value="YjgF_YER057c_UK114_like_6"/>
    <property type="match status" value="1"/>
</dbReference>
<dbReference type="RefSeq" id="WP_113638016.1">
    <property type="nucleotide sequence ID" value="NZ_QNUX01000022.1"/>
</dbReference>
<dbReference type="OrthoDB" id="9799840at2"/>
<reference evidence="1 2" key="1">
    <citation type="submission" date="2018-07" db="EMBL/GenBank/DDBJ databases">
        <title>Complete genome sequence of Flavobacterium psychrolimnae LMG 22018.</title>
        <authorList>
            <person name="Kim D.-U."/>
        </authorList>
    </citation>
    <scope>NUCLEOTIDE SEQUENCE [LARGE SCALE GENOMIC DNA]</scope>
    <source>
        <strain evidence="1 2">LMG 22018</strain>
    </source>
</reference>
<keyword evidence="2" id="KW-1185">Reference proteome</keyword>
<dbReference type="Pfam" id="PF01042">
    <property type="entry name" value="Ribonuc_L-PSP"/>
    <property type="match status" value="1"/>
</dbReference>
<dbReference type="InterPro" id="IPR035959">
    <property type="entry name" value="RutC-like_sf"/>
</dbReference>
<dbReference type="SUPFAM" id="SSF55298">
    <property type="entry name" value="YjgF-like"/>
    <property type="match status" value="1"/>
</dbReference>
<dbReference type="EMBL" id="QNUX01000022">
    <property type="protein sequence ID" value="RBN48918.1"/>
    <property type="molecule type" value="Genomic_DNA"/>
</dbReference>
<organism evidence="1 2">
    <name type="scientific">Flavobacterium psychrolimnae</name>
    <dbReference type="NCBI Taxonomy" id="249351"/>
    <lineage>
        <taxon>Bacteria</taxon>
        <taxon>Pseudomonadati</taxon>
        <taxon>Bacteroidota</taxon>
        <taxon>Flavobacteriia</taxon>
        <taxon>Flavobacteriales</taxon>
        <taxon>Flavobacteriaceae</taxon>
        <taxon>Flavobacterium</taxon>
    </lineage>
</organism>
<evidence type="ECO:0000313" key="1">
    <source>
        <dbReference type="EMBL" id="RBN48918.1"/>
    </source>
</evidence>
<protein>
    <submittedName>
        <fullName evidence="1">RidA family protein</fullName>
    </submittedName>
</protein>
<name>A0A366AY93_9FLAO</name>
<dbReference type="PANTHER" id="PTHR43857:SF1">
    <property type="entry name" value="YJGH FAMILY PROTEIN"/>
    <property type="match status" value="1"/>
</dbReference>
<dbReference type="PANTHER" id="PTHR43857">
    <property type="entry name" value="BLR7761 PROTEIN"/>
    <property type="match status" value="1"/>
</dbReference>
<comment type="caution">
    <text evidence="1">The sequence shown here is derived from an EMBL/GenBank/DDBJ whole genome shotgun (WGS) entry which is preliminary data.</text>
</comment>
<dbReference type="AlphaFoldDB" id="A0A366AY93"/>
<dbReference type="Gene3D" id="3.30.1330.40">
    <property type="entry name" value="RutC-like"/>
    <property type="match status" value="1"/>
</dbReference>